<evidence type="ECO:0000256" key="1">
    <source>
        <dbReference type="SAM" id="MobiDB-lite"/>
    </source>
</evidence>
<dbReference type="Pfam" id="PF11528">
    <property type="entry name" value="DUF3224"/>
    <property type="match status" value="1"/>
</dbReference>
<dbReference type="SUPFAM" id="SSF159238">
    <property type="entry name" value="SO1590-like"/>
    <property type="match status" value="1"/>
</dbReference>
<dbReference type="Gene3D" id="2.40.350.10">
    <property type="entry name" value="SO1590-like"/>
    <property type="match status" value="1"/>
</dbReference>
<organism evidence="2 3">
    <name type="scientific">Pyxidicoccus parkwayensis</name>
    <dbReference type="NCBI Taxonomy" id="2813578"/>
    <lineage>
        <taxon>Bacteria</taxon>
        <taxon>Pseudomonadati</taxon>
        <taxon>Myxococcota</taxon>
        <taxon>Myxococcia</taxon>
        <taxon>Myxococcales</taxon>
        <taxon>Cystobacterineae</taxon>
        <taxon>Myxococcaceae</taxon>
        <taxon>Pyxidicoccus</taxon>
    </lineage>
</organism>
<reference evidence="2 3" key="1">
    <citation type="submission" date="2021-02" db="EMBL/GenBank/DDBJ databases">
        <title>De Novo genome assembly of isolated myxobacteria.</title>
        <authorList>
            <person name="Stevens D.C."/>
        </authorList>
    </citation>
    <scope>NUCLEOTIDE SEQUENCE [LARGE SCALE GENOMIC DNA]</scope>
    <source>
        <strain evidence="3">SCPEA02</strain>
    </source>
</reference>
<dbReference type="RefSeq" id="WP_206721104.1">
    <property type="nucleotide sequence ID" value="NZ_CP071090.1"/>
</dbReference>
<name>A0ABX7NL86_9BACT</name>
<accession>A0ABX7NL86</accession>
<evidence type="ECO:0000313" key="3">
    <source>
        <dbReference type="Proteomes" id="UP000662747"/>
    </source>
</evidence>
<dbReference type="EMBL" id="CP071090">
    <property type="protein sequence ID" value="QSQ19520.1"/>
    <property type="molecule type" value="Genomic_DNA"/>
</dbReference>
<gene>
    <name evidence="2" type="ORF">JY651_29905</name>
</gene>
<feature type="region of interest" description="Disordered" evidence="1">
    <location>
        <begin position="1"/>
        <end position="20"/>
    </location>
</feature>
<keyword evidence="3" id="KW-1185">Reference proteome</keyword>
<dbReference type="InterPro" id="IPR021607">
    <property type="entry name" value="DUF3224"/>
</dbReference>
<evidence type="ECO:0000313" key="2">
    <source>
        <dbReference type="EMBL" id="QSQ19520.1"/>
    </source>
</evidence>
<proteinExistence type="predicted"/>
<sequence>MTKRASGPFDVKLTPMPPDPGTEAAQIGRMALDKKFHGDLEATSLGQMLAIRDAAMTSGGYVAMERVTGTLHGRAGTFALQHFGTMTPGASQLTLTVVPGSGTGQLEGLTGSVKIIITGGKHAYEFDYLLPSGET</sequence>
<protein>
    <submittedName>
        <fullName evidence="2">DUF3224 domain-containing protein</fullName>
    </submittedName>
</protein>
<dbReference type="Proteomes" id="UP000662747">
    <property type="component" value="Chromosome"/>
</dbReference>
<dbReference type="InterPro" id="IPR023159">
    <property type="entry name" value="SO1590-like_sf"/>
</dbReference>